<evidence type="ECO:0000259" key="2">
    <source>
        <dbReference type="Pfam" id="PF22485"/>
    </source>
</evidence>
<dbReference type="PANTHER" id="PTHR39461">
    <property type="entry name" value="LEA DOMAIN PROTEIN (AFU_ORTHOLOGUE AFUA_8G04920)"/>
    <property type="match status" value="1"/>
</dbReference>
<evidence type="ECO:0000256" key="1">
    <source>
        <dbReference type="SAM" id="MobiDB-lite"/>
    </source>
</evidence>
<dbReference type="InterPro" id="IPR022124">
    <property type="entry name" value="DUF3659"/>
</dbReference>
<dbReference type="InterPro" id="IPR054256">
    <property type="entry name" value="DUF6987"/>
</dbReference>
<feature type="compositionally biased region" description="Basic and acidic residues" evidence="1">
    <location>
        <begin position="270"/>
        <end position="281"/>
    </location>
</feature>
<dbReference type="EMBL" id="MU253991">
    <property type="protein sequence ID" value="KAG9243280.1"/>
    <property type="molecule type" value="Genomic_DNA"/>
</dbReference>
<dbReference type="Pfam" id="PF22485">
    <property type="entry name" value="DUF6987"/>
    <property type="match status" value="1"/>
</dbReference>
<keyword evidence="4" id="KW-1185">Reference proteome</keyword>
<dbReference type="Pfam" id="PF12396">
    <property type="entry name" value="DUF3659"/>
    <property type="match status" value="9"/>
</dbReference>
<evidence type="ECO:0000313" key="4">
    <source>
        <dbReference type="Proteomes" id="UP000887226"/>
    </source>
</evidence>
<dbReference type="AlphaFoldDB" id="A0A9P7Z0T0"/>
<dbReference type="Proteomes" id="UP000887226">
    <property type="component" value="Unassembled WGS sequence"/>
</dbReference>
<name>A0A9P7Z0T0_9HELO</name>
<feature type="region of interest" description="Disordered" evidence="1">
    <location>
        <begin position="1"/>
        <end position="104"/>
    </location>
</feature>
<evidence type="ECO:0000313" key="3">
    <source>
        <dbReference type="EMBL" id="KAG9243280.1"/>
    </source>
</evidence>
<feature type="compositionally biased region" description="Basic and acidic residues" evidence="1">
    <location>
        <begin position="26"/>
        <end position="38"/>
    </location>
</feature>
<feature type="compositionally biased region" description="Polar residues" evidence="1">
    <location>
        <begin position="49"/>
        <end position="72"/>
    </location>
</feature>
<gene>
    <name evidence="3" type="ORF">BJ878DRAFT_511586</name>
</gene>
<feature type="compositionally biased region" description="Acidic residues" evidence="1">
    <location>
        <begin position="467"/>
        <end position="485"/>
    </location>
</feature>
<protein>
    <recommendedName>
        <fullName evidence="2">DUF6987 domain-containing protein</fullName>
    </recommendedName>
</protein>
<reference evidence="3" key="1">
    <citation type="journal article" date="2021" name="IMA Fungus">
        <title>Genomic characterization of three marine fungi, including Emericellopsis atlantica sp. nov. with signatures of a generalist lifestyle and marine biomass degradation.</title>
        <authorList>
            <person name="Hagestad O.C."/>
            <person name="Hou L."/>
            <person name="Andersen J.H."/>
            <person name="Hansen E.H."/>
            <person name="Altermark B."/>
            <person name="Li C."/>
            <person name="Kuhnert E."/>
            <person name="Cox R.J."/>
            <person name="Crous P.W."/>
            <person name="Spatafora J.W."/>
            <person name="Lail K."/>
            <person name="Amirebrahimi M."/>
            <person name="Lipzen A."/>
            <person name="Pangilinan J."/>
            <person name="Andreopoulos W."/>
            <person name="Hayes R.D."/>
            <person name="Ng V."/>
            <person name="Grigoriev I.V."/>
            <person name="Jackson S.A."/>
            <person name="Sutton T.D.S."/>
            <person name="Dobson A.D.W."/>
            <person name="Rama T."/>
        </authorList>
    </citation>
    <scope>NUCLEOTIDE SEQUENCE</scope>
    <source>
        <strain evidence="3">TRa3180A</strain>
    </source>
</reference>
<accession>A0A9P7Z0T0</accession>
<dbReference type="OrthoDB" id="3937590at2759"/>
<feature type="compositionally biased region" description="Basic and acidic residues" evidence="1">
    <location>
        <begin position="300"/>
        <end position="328"/>
    </location>
</feature>
<feature type="region of interest" description="Disordered" evidence="1">
    <location>
        <begin position="448"/>
        <end position="487"/>
    </location>
</feature>
<feature type="region of interest" description="Disordered" evidence="1">
    <location>
        <begin position="262"/>
        <end position="336"/>
    </location>
</feature>
<organism evidence="3 4">
    <name type="scientific">Calycina marina</name>
    <dbReference type="NCBI Taxonomy" id="1763456"/>
    <lineage>
        <taxon>Eukaryota</taxon>
        <taxon>Fungi</taxon>
        <taxon>Dikarya</taxon>
        <taxon>Ascomycota</taxon>
        <taxon>Pezizomycotina</taxon>
        <taxon>Leotiomycetes</taxon>
        <taxon>Helotiales</taxon>
        <taxon>Pezizellaceae</taxon>
        <taxon>Calycina</taxon>
    </lineage>
</organism>
<feature type="domain" description="DUF6987" evidence="2">
    <location>
        <begin position="840"/>
        <end position="1036"/>
    </location>
</feature>
<dbReference type="PANTHER" id="PTHR39461:SF1">
    <property type="entry name" value="LEA DOMAIN PROTEIN (AFU_ORTHOLOGUE AFUA_8G04920)"/>
    <property type="match status" value="1"/>
</dbReference>
<sequence length="1046" mass="109421">MADTAAQQPPKTPTKPIKNKSPASDKAPEASLPEKTDDSVNMPSRVDEASSQVADSETAETNGHTEIPNTENGKAETAEQASNAEDEEEEAIQAGSVDKEGKVVDTEGNVIGKVNGENASQFNGSVVDQQGDILDDEGNVIGQANLEEAAEGAESEVGSKAPIPSEIGSKGDPVPSEVGSKVEESASKAGDAAPEKPELSGPFGVQDNGEVTNASGIPVGKLVDGTPQDLVGTSIKDIDSQGNLVKGSGSIVGKVNIGEEADAAASEVGSKLDDPDAKLDESASQVGSKVEDPEAELDETSSKVDEETSDKLEDSESKVDEAGEKLDDAGEPAEDVVDLSTLTGKKLNKAGKVVDEKGQPWGTLIEGDAKKLAGKTVGKDGQVFDDAGNVMGKVELLPESERPDALSSPFEDFPDSVIDSKGNVIYNERIIGKLTEGDAKELDGKKVDADGDVLDKNGNVIGKAERTEEEEPASEPEPEVVDLSELEGKKVNKSGNIVDDDGKLFGKLVTGDASKLIGRKCDEEGKIYSDTGKVIGTAELLSADDRDAAKESPFEDFPGATVDKAGKIVYEDTVVGQLIEGDAKKLLGKSVDADGEIIDKVGNVIGKAERWEEPEDEPEPEPEAIDLSSLAGKRVNKVGNVVDSNGDIYGRIVDGDPKKLAGKMCDKDGQIWDDGGKVIGKAELVPESERAGQKEGPFTGFEGLTVTKDGKVKDASGAIVGRLTSGDGKVLYGKSVDDDGDVLDKNGNTLGVAERWEEEEKVKSKHPAAGRKVNKKGEVVDENGDTIAKLTDGALTKCVGNEIDDDGDVVDGKGTTIGHVTILEDIPEPVPEESEEEIAQRKQAEDDKKLAKNLAGVVEQSIESIKPILKMITDAIDEANAKPKEELDEQKLVDTVKPLLEQGGAVLQECNGAIRAMDPDGRIQANAKHKSAAKEASPEEYHLADLLKELTTNVQGTIDSAKKKIAGLPHAKKELNPLWGLLAEPLGQILAAVGLLLAGVLGLVGKLLSGLGLGGLLDNLLGGLGLKGILKGLGLGMVTESLTGKK</sequence>
<proteinExistence type="predicted"/>
<comment type="caution">
    <text evidence="3">The sequence shown here is derived from an EMBL/GenBank/DDBJ whole genome shotgun (WGS) entry which is preliminary data.</text>
</comment>
<feature type="region of interest" description="Disordered" evidence="1">
    <location>
        <begin position="146"/>
        <end position="231"/>
    </location>
</feature>